<protein>
    <submittedName>
        <fullName evidence="1">Uncharacterized protein</fullName>
    </submittedName>
</protein>
<proteinExistence type="predicted"/>
<keyword evidence="2" id="KW-1185">Reference proteome</keyword>
<dbReference type="EMBL" id="CM037152">
    <property type="protein sequence ID" value="KAH7834442.1"/>
    <property type="molecule type" value="Genomic_DNA"/>
</dbReference>
<organism evidence="1 2">
    <name type="scientific">Vaccinium darrowii</name>
    <dbReference type="NCBI Taxonomy" id="229202"/>
    <lineage>
        <taxon>Eukaryota</taxon>
        <taxon>Viridiplantae</taxon>
        <taxon>Streptophyta</taxon>
        <taxon>Embryophyta</taxon>
        <taxon>Tracheophyta</taxon>
        <taxon>Spermatophyta</taxon>
        <taxon>Magnoliopsida</taxon>
        <taxon>eudicotyledons</taxon>
        <taxon>Gunneridae</taxon>
        <taxon>Pentapetalae</taxon>
        <taxon>asterids</taxon>
        <taxon>Ericales</taxon>
        <taxon>Ericaceae</taxon>
        <taxon>Vaccinioideae</taxon>
        <taxon>Vaccinieae</taxon>
        <taxon>Vaccinium</taxon>
    </lineage>
</organism>
<name>A0ACB7X196_9ERIC</name>
<gene>
    <name evidence="1" type="ORF">Vadar_016068</name>
</gene>
<accession>A0ACB7X196</accession>
<evidence type="ECO:0000313" key="2">
    <source>
        <dbReference type="Proteomes" id="UP000828048"/>
    </source>
</evidence>
<reference evidence="1 2" key="1">
    <citation type="journal article" date="2021" name="Hortic Res">
        <title>High-quality reference genome and annotation aids understanding of berry development for evergreen blueberry (Vaccinium darrowii).</title>
        <authorList>
            <person name="Yu J."/>
            <person name="Hulse-Kemp A.M."/>
            <person name="Babiker E."/>
            <person name="Staton M."/>
        </authorList>
    </citation>
    <scope>NUCLEOTIDE SEQUENCE [LARGE SCALE GENOMIC DNA]</scope>
    <source>
        <strain evidence="2">cv. NJ 8807/NJ 8810</strain>
        <tissue evidence="1">Young leaf</tissue>
    </source>
</reference>
<dbReference type="Proteomes" id="UP000828048">
    <property type="component" value="Chromosome 2"/>
</dbReference>
<comment type="caution">
    <text evidence="1">The sequence shown here is derived from an EMBL/GenBank/DDBJ whole genome shotgun (WGS) entry which is preliminary data.</text>
</comment>
<evidence type="ECO:0000313" key="1">
    <source>
        <dbReference type="EMBL" id="KAH7834442.1"/>
    </source>
</evidence>
<sequence length="474" mass="54153">MGSISKCQKLYEEQNDKQCVDRISNLPSNLISHILSLLPTKYAVATSVLSTRWKLFWTLIISLDLDDKLLLHPEKSTNKILKTRFTNFVYRVLVLRRVSCLRMFRLKGCRSYDVSHVNTWVAACLVCGVQELDLSIRINECADQVLPRELFDCRAMVVLKLGTYFFMNVPASVHMQSLKILHLHHVKLVDDDSIHRLICGCPVLDELSMERCVGKHVRVIHICAPVLTKLFLKPLLYLDGSEIEDPKHEIVLDTPSLLSLGLRDDIETVSGYLVKNLSHLIKANLDYDDPMTMGSHEIISKAVTDLLMGISSVQCLVLHGDFVVALHLCNLHLPMLHNVPMFHNLTSLKLDWTCFVSWQLMLLLLEKSPRLDTLVLSSRYSCFVRSGDPMEWNPPQTVPTCLVSHLKVIKIRGFGGNKEELKMVEYFLKSAEVLEKVIIHFPDFRAVEEKVQMDVLKKLLRLPRASKICQLEMC</sequence>